<name>D7EKS6_TRICA</name>
<accession>D7EKS6</accession>
<feature type="domain" description="Reverse transcriptase" evidence="2">
    <location>
        <begin position="1"/>
        <end position="177"/>
    </location>
</feature>
<dbReference type="GO" id="GO:0071897">
    <property type="term" value="P:DNA biosynthetic process"/>
    <property type="evidence" value="ECO:0007669"/>
    <property type="project" value="UniProtKB-ARBA"/>
</dbReference>
<dbReference type="PANTHER" id="PTHR47027:SF20">
    <property type="entry name" value="REVERSE TRANSCRIPTASE-LIKE PROTEIN WITH RNA-DIRECTED DNA POLYMERASE DOMAIN"/>
    <property type="match status" value="1"/>
</dbReference>
<evidence type="ECO:0000313" key="3">
    <source>
        <dbReference type="EMBL" id="EFA11649.1"/>
    </source>
</evidence>
<dbReference type="HOGENOM" id="CLU_991537_0_0_1"/>
<dbReference type="EMBL" id="KQ971997">
    <property type="protein sequence ID" value="EFA11649.1"/>
    <property type="molecule type" value="Genomic_DNA"/>
</dbReference>
<dbReference type="Proteomes" id="UP000007266">
    <property type="component" value="Unassembled WGS sequence"/>
</dbReference>
<dbReference type="Pfam" id="PF00078">
    <property type="entry name" value="RVT_1"/>
    <property type="match status" value="1"/>
</dbReference>
<proteinExistence type="predicted"/>
<dbReference type="PANTHER" id="PTHR47027">
    <property type="entry name" value="REVERSE TRANSCRIPTASE DOMAIN-CONTAINING PROTEIN"/>
    <property type="match status" value="1"/>
</dbReference>
<evidence type="ECO:0000259" key="2">
    <source>
        <dbReference type="PROSITE" id="PS50878"/>
    </source>
</evidence>
<dbReference type="PhylomeDB" id="D7EKS6"/>
<protein>
    <submittedName>
        <fullName evidence="3">Retrovirus-related Pol polyprotein from type-2 retrotransposable element R2DM-like Protein</fullName>
    </submittedName>
</protein>
<evidence type="ECO:0000313" key="4">
    <source>
        <dbReference type="Proteomes" id="UP000007266"/>
    </source>
</evidence>
<dbReference type="OMA" id="PATAFWF"/>
<organism evidence="3 4">
    <name type="scientific">Tribolium castaneum</name>
    <name type="common">Red flour beetle</name>
    <dbReference type="NCBI Taxonomy" id="7070"/>
    <lineage>
        <taxon>Eukaryota</taxon>
        <taxon>Metazoa</taxon>
        <taxon>Ecdysozoa</taxon>
        <taxon>Arthropoda</taxon>
        <taxon>Hexapoda</taxon>
        <taxon>Insecta</taxon>
        <taxon>Pterygota</taxon>
        <taxon>Neoptera</taxon>
        <taxon>Endopterygota</taxon>
        <taxon>Coleoptera</taxon>
        <taxon>Polyphaga</taxon>
        <taxon>Cucujiformia</taxon>
        <taxon>Tenebrionidae</taxon>
        <taxon>Tenebrionidae incertae sedis</taxon>
        <taxon>Tribolium</taxon>
    </lineage>
</organism>
<feature type="region of interest" description="Disordered" evidence="1">
    <location>
        <begin position="1"/>
        <end position="35"/>
    </location>
</feature>
<dbReference type="AlphaFoldDB" id="D7EKS6"/>
<sequence>MCGSPTHSQEDRADVDPALSHPPLPPPNQRLDTKKPMARLILGQVKERPTTKRLKKQGDPLSPLLFNMVIDELLHLVDNLPGGSTFEERIKCPIMAFEDDLIILEDDEAHLPNTLTTINYLLIARGMTLNPAKCHALSVAISKGRPLNRNRPFLKINGGQITMIETLNAFRYLGHNVEATGIQRPDLKNLVTWTSIQQRAPLKPDQKLRILKDHLLPRLLYGLQTPNIERRTLKEADRVDRRFIKETFHLHTHTQNSLIHAKVRDGGFGVQDLLTTIPRIL</sequence>
<reference evidence="3 4" key="2">
    <citation type="journal article" date="2010" name="Nucleic Acids Res.">
        <title>BeetleBase in 2010: revisions to provide comprehensive genomic information for Tribolium castaneum.</title>
        <authorList>
            <person name="Kim H.S."/>
            <person name="Murphy T."/>
            <person name="Xia J."/>
            <person name="Caragea D."/>
            <person name="Park Y."/>
            <person name="Beeman R.W."/>
            <person name="Lorenzen M.D."/>
            <person name="Butcher S."/>
            <person name="Manak J.R."/>
            <person name="Brown S.J."/>
        </authorList>
    </citation>
    <scope>NUCLEOTIDE SEQUENCE [LARGE SCALE GENOMIC DNA]</scope>
    <source>
        <strain evidence="3 4">Georgia GA2</strain>
    </source>
</reference>
<dbReference type="SUPFAM" id="SSF56672">
    <property type="entry name" value="DNA/RNA polymerases"/>
    <property type="match status" value="1"/>
</dbReference>
<dbReference type="PROSITE" id="PS50878">
    <property type="entry name" value="RT_POL"/>
    <property type="match status" value="1"/>
</dbReference>
<reference evidence="3 4" key="1">
    <citation type="journal article" date="2008" name="Nature">
        <title>The genome of the model beetle and pest Tribolium castaneum.</title>
        <authorList>
            <consortium name="Tribolium Genome Sequencing Consortium"/>
            <person name="Richards S."/>
            <person name="Gibbs R.A."/>
            <person name="Weinstock G.M."/>
            <person name="Brown S.J."/>
            <person name="Denell R."/>
            <person name="Beeman R.W."/>
            <person name="Gibbs R."/>
            <person name="Beeman R.W."/>
            <person name="Brown S.J."/>
            <person name="Bucher G."/>
            <person name="Friedrich M."/>
            <person name="Grimmelikhuijzen C.J."/>
            <person name="Klingler M."/>
            <person name="Lorenzen M."/>
            <person name="Richards S."/>
            <person name="Roth S."/>
            <person name="Schroder R."/>
            <person name="Tautz D."/>
            <person name="Zdobnov E.M."/>
            <person name="Muzny D."/>
            <person name="Gibbs R.A."/>
            <person name="Weinstock G.M."/>
            <person name="Attaway T."/>
            <person name="Bell S."/>
            <person name="Buhay C.J."/>
            <person name="Chandrabose M.N."/>
            <person name="Chavez D."/>
            <person name="Clerk-Blankenburg K.P."/>
            <person name="Cree A."/>
            <person name="Dao M."/>
            <person name="Davis C."/>
            <person name="Chacko J."/>
            <person name="Dinh H."/>
            <person name="Dugan-Rocha S."/>
            <person name="Fowler G."/>
            <person name="Garner T.T."/>
            <person name="Garnes J."/>
            <person name="Gnirke A."/>
            <person name="Hawes A."/>
            <person name="Hernandez J."/>
            <person name="Hines S."/>
            <person name="Holder M."/>
            <person name="Hume J."/>
            <person name="Jhangiani S.N."/>
            <person name="Joshi V."/>
            <person name="Khan Z.M."/>
            <person name="Jackson L."/>
            <person name="Kovar C."/>
            <person name="Kowis A."/>
            <person name="Lee S."/>
            <person name="Lewis L.R."/>
            <person name="Margolis J."/>
            <person name="Morgan M."/>
            <person name="Nazareth L.V."/>
            <person name="Nguyen N."/>
            <person name="Okwuonu G."/>
            <person name="Parker D."/>
            <person name="Richards S."/>
            <person name="Ruiz S.J."/>
            <person name="Santibanez J."/>
            <person name="Savard J."/>
            <person name="Scherer S.E."/>
            <person name="Schneider B."/>
            <person name="Sodergren E."/>
            <person name="Tautz D."/>
            <person name="Vattahil S."/>
            <person name="Villasana D."/>
            <person name="White C.S."/>
            <person name="Wright R."/>
            <person name="Park Y."/>
            <person name="Beeman R.W."/>
            <person name="Lord J."/>
            <person name="Oppert B."/>
            <person name="Lorenzen M."/>
            <person name="Brown S."/>
            <person name="Wang L."/>
            <person name="Savard J."/>
            <person name="Tautz D."/>
            <person name="Richards S."/>
            <person name="Weinstock G."/>
            <person name="Gibbs R.A."/>
            <person name="Liu Y."/>
            <person name="Worley K."/>
            <person name="Weinstock G."/>
            <person name="Elsik C.G."/>
            <person name="Reese J.T."/>
            <person name="Elhaik E."/>
            <person name="Landan G."/>
            <person name="Graur D."/>
            <person name="Arensburger P."/>
            <person name="Atkinson P."/>
            <person name="Beeman R.W."/>
            <person name="Beidler J."/>
            <person name="Brown S.J."/>
            <person name="Demuth J.P."/>
            <person name="Drury D.W."/>
            <person name="Du Y.Z."/>
            <person name="Fujiwara H."/>
            <person name="Lorenzen M."/>
            <person name="Maselli V."/>
            <person name="Osanai M."/>
            <person name="Park Y."/>
            <person name="Robertson H.M."/>
            <person name="Tu Z."/>
            <person name="Wang J.J."/>
            <person name="Wang S."/>
            <person name="Richards S."/>
            <person name="Song H."/>
            <person name="Zhang L."/>
            <person name="Sodergren E."/>
            <person name="Werner D."/>
            <person name="Stanke M."/>
            <person name="Morgenstern B."/>
            <person name="Solovyev V."/>
            <person name="Kosarev P."/>
            <person name="Brown G."/>
            <person name="Chen H.C."/>
            <person name="Ermolaeva O."/>
            <person name="Hlavina W."/>
            <person name="Kapustin Y."/>
            <person name="Kiryutin B."/>
            <person name="Kitts P."/>
            <person name="Maglott D."/>
            <person name="Pruitt K."/>
            <person name="Sapojnikov V."/>
            <person name="Souvorov A."/>
            <person name="Mackey A.J."/>
            <person name="Waterhouse R.M."/>
            <person name="Wyder S."/>
            <person name="Zdobnov E.M."/>
            <person name="Zdobnov E.M."/>
            <person name="Wyder S."/>
            <person name="Kriventseva E.V."/>
            <person name="Kadowaki T."/>
            <person name="Bork P."/>
            <person name="Aranda M."/>
            <person name="Bao R."/>
            <person name="Beermann A."/>
            <person name="Berns N."/>
            <person name="Bolognesi R."/>
            <person name="Bonneton F."/>
            <person name="Bopp D."/>
            <person name="Brown S.J."/>
            <person name="Bucher G."/>
            <person name="Butts T."/>
            <person name="Chaumot A."/>
            <person name="Denell R.E."/>
            <person name="Ferrier D.E."/>
            <person name="Friedrich M."/>
            <person name="Gordon C.M."/>
            <person name="Jindra M."/>
            <person name="Klingler M."/>
            <person name="Lan Q."/>
            <person name="Lattorff H.M."/>
            <person name="Laudet V."/>
            <person name="von Levetsow C."/>
            <person name="Liu Z."/>
            <person name="Lutz R."/>
            <person name="Lynch J.A."/>
            <person name="da Fonseca R.N."/>
            <person name="Posnien N."/>
            <person name="Reuter R."/>
            <person name="Roth S."/>
            <person name="Savard J."/>
            <person name="Schinko J.B."/>
            <person name="Schmitt C."/>
            <person name="Schoppmeier M."/>
            <person name="Schroder R."/>
            <person name="Shippy T.D."/>
            <person name="Simonnet F."/>
            <person name="Marques-Souza H."/>
            <person name="Tautz D."/>
            <person name="Tomoyasu Y."/>
            <person name="Trauner J."/>
            <person name="Van der Zee M."/>
            <person name="Vervoort M."/>
            <person name="Wittkopp N."/>
            <person name="Wimmer E.A."/>
            <person name="Yang X."/>
            <person name="Jones A.K."/>
            <person name="Sattelle D.B."/>
            <person name="Ebert P.R."/>
            <person name="Nelson D."/>
            <person name="Scott J.G."/>
            <person name="Beeman R.W."/>
            <person name="Muthukrishnan S."/>
            <person name="Kramer K.J."/>
            <person name="Arakane Y."/>
            <person name="Beeman R.W."/>
            <person name="Zhu Q."/>
            <person name="Hogenkamp D."/>
            <person name="Dixit R."/>
            <person name="Oppert B."/>
            <person name="Jiang H."/>
            <person name="Zou Z."/>
            <person name="Marshall J."/>
            <person name="Elpidina E."/>
            <person name="Vinokurov K."/>
            <person name="Oppert C."/>
            <person name="Zou Z."/>
            <person name="Evans J."/>
            <person name="Lu Z."/>
            <person name="Zhao P."/>
            <person name="Sumathipala N."/>
            <person name="Altincicek B."/>
            <person name="Vilcinskas A."/>
            <person name="Williams M."/>
            <person name="Hultmark D."/>
            <person name="Hetru C."/>
            <person name="Jiang H."/>
            <person name="Grimmelikhuijzen C.J."/>
            <person name="Hauser F."/>
            <person name="Cazzamali G."/>
            <person name="Williamson M."/>
            <person name="Park Y."/>
            <person name="Li B."/>
            <person name="Tanaka Y."/>
            <person name="Predel R."/>
            <person name="Neupert S."/>
            <person name="Schachtner J."/>
            <person name="Verleyen P."/>
            <person name="Raible F."/>
            <person name="Bork P."/>
            <person name="Friedrich M."/>
            <person name="Walden K.K."/>
            <person name="Robertson H.M."/>
            <person name="Angeli S."/>
            <person name="Foret S."/>
            <person name="Bucher G."/>
            <person name="Schuetz S."/>
            <person name="Maleszka R."/>
            <person name="Wimmer E.A."/>
            <person name="Beeman R.W."/>
            <person name="Lorenzen M."/>
            <person name="Tomoyasu Y."/>
            <person name="Miller S.C."/>
            <person name="Grossmann D."/>
            <person name="Bucher G."/>
        </authorList>
    </citation>
    <scope>NUCLEOTIDE SEQUENCE [LARGE SCALE GENOMIC DNA]</scope>
    <source>
        <strain evidence="3 4">Georgia GA2</strain>
    </source>
</reference>
<dbReference type="InParanoid" id="D7EKS6"/>
<dbReference type="InterPro" id="IPR000477">
    <property type="entry name" value="RT_dom"/>
</dbReference>
<gene>
    <name evidence="3" type="primary">GLEAN_10628</name>
    <name evidence="3" type="ORF">TcasGA2_TC010628</name>
</gene>
<keyword evidence="4" id="KW-1185">Reference proteome</keyword>
<dbReference type="InterPro" id="IPR043502">
    <property type="entry name" value="DNA/RNA_pol_sf"/>
</dbReference>
<evidence type="ECO:0000256" key="1">
    <source>
        <dbReference type="SAM" id="MobiDB-lite"/>
    </source>
</evidence>